<comment type="caution">
    <text evidence="2">The sequence shown here is derived from an EMBL/GenBank/DDBJ whole genome shotgun (WGS) entry which is preliminary data.</text>
</comment>
<gene>
    <name evidence="2" type="ORF">K461DRAFT_293137</name>
</gene>
<sequence length="138" mass="15594">MFVPRVIFHAWIISASAVANRVRYDAFYNDAQGELKVLKASGEIHPGLMYHVAEKMPLWSGGRYKAAVYKDTVLAVWNVGIFPTHGVATSMLIEMQAIIGQHIVAPDERLEILCYNDETAYGMIWEQVHDSIKLFENP</sequence>
<evidence type="ECO:0000313" key="3">
    <source>
        <dbReference type="Proteomes" id="UP000799439"/>
    </source>
</evidence>
<evidence type="ECO:0000256" key="1">
    <source>
        <dbReference type="SAM" id="SignalP"/>
    </source>
</evidence>
<accession>A0A9P4MPA0</accession>
<feature type="chain" id="PRO_5040429162" evidence="1">
    <location>
        <begin position="20"/>
        <end position="138"/>
    </location>
</feature>
<dbReference type="Proteomes" id="UP000799439">
    <property type="component" value="Unassembled WGS sequence"/>
</dbReference>
<proteinExistence type="predicted"/>
<protein>
    <submittedName>
        <fullName evidence="2">Uncharacterized protein</fullName>
    </submittedName>
</protein>
<name>A0A9P4MPA0_9PEZI</name>
<dbReference type="EMBL" id="ML996084">
    <property type="protein sequence ID" value="KAF2154496.1"/>
    <property type="molecule type" value="Genomic_DNA"/>
</dbReference>
<evidence type="ECO:0000313" key="2">
    <source>
        <dbReference type="EMBL" id="KAF2154496.1"/>
    </source>
</evidence>
<keyword evidence="3" id="KW-1185">Reference proteome</keyword>
<dbReference type="AlphaFoldDB" id="A0A9P4MPA0"/>
<feature type="signal peptide" evidence="1">
    <location>
        <begin position="1"/>
        <end position="19"/>
    </location>
</feature>
<organism evidence="2 3">
    <name type="scientific">Myriangium duriaei CBS 260.36</name>
    <dbReference type="NCBI Taxonomy" id="1168546"/>
    <lineage>
        <taxon>Eukaryota</taxon>
        <taxon>Fungi</taxon>
        <taxon>Dikarya</taxon>
        <taxon>Ascomycota</taxon>
        <taxon>Pezizomycotina</taxon>
        <taxon>Dothideomycetes</taxon>
        <taxon>Dothideomycetidae</taxon>
        <taxon>Myriangiales</taxon>
        <taxon>Myriangiaceae</taxon>
        <taxon>Myriangium</taxon>
    </lineage>
</organism>
<keyword evidence="1" id="KW-0732">Signal</keyword>
<reference evidence="2" key="1">
    <citation type="journal article" date="2020" name="Stud. Mycol.">
        <title>101 Dothideomycetes genomes: a test case for predicting lifestyles and emergence of pathogens.</title>
        <authorList>
            <person name="Haridas S."/>
            <person name="Albert R."/>
            <person name="Binder M."/>
            <person name="Bloem J."/>
            <person name="Labutti K."/>
            <person name="Salamov A."/>
            <person name="Andreopoulos B."/>
            <person name="Baker S."/>
            <person name="Barry K."/>
            <person name="Bills G."/>
            <person name="Bluhm B."/>
            <person name="Cannon C."/>
            <person name="Castanera R."/>
            <person name="Culley D."/>
            <person name="Daum C."/>
            <person name="Ezra D."/>
            <person name="Gonzalez J."/>
            <person name="Henrissat B."/>
            <person name="Kuo A."/>
            <person name="Liang C."/>
            <person name="Lipzen A."/>
            <person name="Lutzoni F."/>
            <person name="Magnuson J."/>
            <person name="Mondo S."/>
            <person name="Nolan M."/>
            <person name="Ohm R."/>
            <person name="Pangilinan J."/>
            <person name="Park H.-J."/>
            <person name="Ramirez L."/>
            <person name="Alfaro M."/>
            <person name="Sun H."/>
            <person name="Tritt A."/>
            <person name="Yoshinaga Y."/>
            <person name="Zwiers L.-H."/>
            <person name="Turgeon B."/>
            <person name="Goodwin S."/>
            <person name="Spatafora J."/>
            <person name="Crous P."/>
            <person name="Grigoriev I."/>
        </authorList>
    </citation>
    <scope>NUCLEOTIDE SEQUENCE</scope>
    <source>
        <strain evidence="2">CBS 260.36</strain>
    </source>
</reference>